<keyword evidence="4 5" id="KW-0234">DNA repair</keyword>
<gene>
    <name evidence="6" type="ORF">ACFQ47_03890</name>
</gene>
<dbReference type="InterPro" id="IPR011034">
    <property type="entry name" value="Formyl_transferase-like_C_sf"/>
</dbReference>
<evidence type="ECO:0000313" key="7">
    <source>
        <dbReference type="Proteomes" id="UP001597192"/>
    </source>
</evidence>
<comment type="caution">
    <text evidence="6">The sequence shown here is derived from an EMBL/GenBank/DDBJ whole genome shotgun (WGS) entry which is preliminary data.</text>
</comment>
<reference evidence="7" key="1">
    <citation type="journal article" date="2019" name="Int. J. Syst. Evol. Microbiol.">
        <title>The Global Catalogue of Microorganisms (GCM) 10K type strain sequencing project: providing services to taxonomists for standard genome sequencing and annotation.</title>
        <authorList>
            <consortium name="The Broad Institute Genomics Platform"/>
            <consortium name="The Broad Institute Genome Sequencing Center for Infectious Disease"/>
            <person name="Wu L."/>
            <person name="Ma J."/>
        </authorList>
    </citation>
    <scope>NUCLEOTIDE SEQUENCE [LARGE SCALE GENOMIC DNA]</scope>
    <source>
        <strain evidence="7">CCM 8947</strain>
    </source>
</reference>
<dbReference type="PANTHER" id="PTHR10429">
    <property type="entry name" value="DNA-3-METHYLADENINE GLYCOSYLASE"/>
    <property type="match status" value="1"/>
</dbReference>
<dbReference type="PROSITE" id="PS51257">
    <property type="entry name" value="PROKAR_LIPOPROTEIN"/>
    <property type="match status" value="1"/>
</dbReference>
<evidence type="ECO:0000313" key="6">
    <source>
        <dbReference type="EMBL" id="MFD1431820.1"/>
    </source>
</evidence>
<proteinExistence type="inferred from homology"/>
<dbReference type="Pfam" id="PF02245">
    <property type="entry name" value="Pur_DNA_glyco"/>
    <property type="match status" value="1"/>
</dbReference>
<dbReference type="CDD" id="cd00540">
    <property type="entry name" value="AAG"/>
    <property type="match status" value="1"/>
</dbReference>
<comment type="similarity">
    <text evidence="1 5">Belongs to the DNA glycosylase MPG family.</text>
</comment>
<organism evidence="6 7">
    <name type="scientific">Lacticaseibacillus yichunensis</name>
    <dbReference type="NCBI Taxonomy" id="2486015"/>
    <lineage>
        <taxon>Bacteria</taxon>
        <taxon>Bacillati</taxon>
        <taxon>Bacillota</taxon>
        <taxon>Bacilli</taxon>
        <taxon>Lactobacillales</taxon>
        <taxon>Lactobacillaceae</taxon>
        <taxon>Lacticaseibacillus</taxon>
    </lineage>
</organism>
<dbReference type="EMBL" id="JBHTOG010000015">
    <property type="protein sequence ID" value="MFD1431820.1"/>
    <property type="molecule type" value="Genomic_DNA"/>
</dbReference>
<dbReference type="HAMAP" id="MF_00527">
    <property type="entry name" value="3MGH"/>
    <property type="match status" value="1"/>
</dbReference>
<keyword evidence="3 5" id="KW-0378">Hydrolase</keyword>
<dbReference type="NCBIfam" id="TIGR00567">
    <property type="entry name" value="3mg"/>
    <property type="match status" value="1"/>
</dbReference>
<evidence type="ECO:0000256" key="5">
    <source>
        <dbReference type="HAMAP-Rule" id="MF_00527"/>
    </source>
</evidence>
<dbReference type="InterPro" id="IPR036995">
    <property type="entry name" value="MPG_sf"/>
</dbReference>
<accession>A0ABW4CPV1</accession>
<evidence type="ECO:0000256" key="1">
    <source>
        <dbReference type="ARBA" id="ARBA00009232"/>
    </source>
</evidence>
<evidence type="ECO:0000256" key="2">
    <source>
        <dbReference type="ARBA" id="ARBA00022763"/>
    </source>
</evidence>
<dbReference type="Proteomes" id="UP001597192">
    <property type="component" value="Unassembled WGS sequence"/>
</dbReference>
<keyword evidence="2 5" id="KW-0227">DNA damage</keyword>
<protein>
    <recommendedName>
        <fullName evidence="5">Putative 3-methyladenine DNA glycosylase</fullName>
        <ecNumber evidence="5">3.2.2.-</ecNumber>
    </recommendedName>
</protein>
<keyword evidence="7" id="KW-1185">Reference proteome</keyword>
<evidence type="ECO:0000256" key="4">
    <source>
        <dbReference type="ARBA" id="ARBA00023204"/>
    </source>
</evidence>
<name>A0ABW4CPV1_9LACO</name>
<dbReference type="InterPro" id="IPR003180">
    <property type="entry name" value="MPG"/>
</dbReference>
<dbReference type="Gene3D" id="3.10.300.10">
    <property type="entry name" value="Methylpurine-DNA glycosylase (MPG)"/>
    <property type="match status" value="1"/>
</dbReference>
<evidence type="ECO:0000256" key="3">
    <source>
        <dbReference type="ARBA" id="ARBA00022801"/>
    </source>
</evidence>
<dbReference type="SUPFAM" id="SSF50486">
    <property type="entry name" value="FMT C-terminal domain-like"/>
    <property type="match status" value="1"/>
</dbReference>
<dbReference type="PANTHER" id="PTHR10429:SF0">
    <property type="entry name" value="DNA-3-METHYLADENINE GLYCOSYLASE"/>
    <property type="match status" value="1"/>
</dbReference>
<dbReference type="EC" id="3.2.2.-" evidence="5"/>
<sequence length="207" mass="22442">MIEIVKMTVENQLRNQPTITSARDLLGCVLTVGACSGLIVETEAYLGEGDRAAHAFGGRRTPRNLALYDTAGTVYVYQMRQYCLLNLVTQAEEVPQCVLIRAVEPLTGLDLMAQRRGVSGPALTNGPGKLCQALALTRADNATRLNRGRLCLSLMPARLPQTIGVAPRIGVPNKGEATSAPLRFFVTGNQYVSDMKRALVDQRGGWQ</sequence>